<evidence type="ECO:0000256" key="2">
    <source>
        <dbReference type="ARBA" id="ARBA00012438"/>
    </source>
</evidence>
<evidence type="ECO:0000256" key="6">
    <source>
        <dbReference type="SAM" id="MobiDB-lite"/>
    </source>
</evidence>
<dbReference type="PRINTS" id="PR00344">
    <property type="entry name" value="BCTRLSENSOR"/>
</dbReference>
<dbReference type="RefSeq" id="WP_166232875.1">
    <property type="nucleotide sequence ID" value="NZ_CP049865.1"/>
</dbReference>
<dbReference type="GO" id="GO:0000160">
    <property type="term" value="P:phosphorelay signal transduction system"/>
    <property type="evidence" value="ECO:0007669"/>
    <property type="project" value="UniProtKB-KW"/>
</dbReference>
<keyword evidence="3" id="KW-0808">Transferase</keyword>
<keyword evidence="5" id="KW-0902">Two-component regulatory system</keyword>
<feature type="region of interest" description="Disordered" evidence="6">
    <location>
        <begin position="125"/>
        <end position="155"/>
    </location>
</feature>
<dbReference type="CDD" id="cd16917">
    <property type="entry name" value="HATPase_UhpB-NarQ-NarX-like"/>
    <property type="match status" value="1"/>
</dbReference>
<dbReference type="Pfam" id="PF02518">
    <property type="entry name" value="HATPase_c"/>
    <property type="match status" value="1"/>
</dbReference>
<evidence type="ECO:0000259" key="7">
    <source>
        <dbReference type="PROSITE" id="PS50109"/>
    </source>
</evidence>
<accession>A0A6G7Y579</accession>
<evidence type="ECO:0000256" key="5">
    <source>
        <dbReference type="ARBA" id="ARBA00023012"/>
    </source>
</evidence>
<dbReference type="EC" id="2.7.13.3" evidence="2"/>
<dbReference type="AlphaFoldDB" id="A0A6G7Y579"/>
<evidence type="ECO:0000256" key="4">
    <source>
        <dbReference type="ARBA" id="ARBA00022777"/>
    </source>
</evidence>
<proteinExistence type="predicted"/>
<reference evidence="8 9" key="1">
    <citation type="submission" date="2020-03" db="EMBL/GenBank/DDBJ databases">
        <title>Propioniciclava sp. nov., isolated from Hydrophilus acuminatus.</title>
        <authorList>
            <person name="Hyun D.-W."/>
            <person name="Bae J.-W."/>
        </authorList>
    </citation>
    <scope>NUCLEOTIDE SEQUENCE [LARGE SCALE GENOMIC DNA]</scope>
    <source>
        <strain evidence="8 9">HDW11</strain>
    </source>
</reference>
<keyword evidence="4" id="KW-0418">Kinase</keyword>
<dbReference type="KEGG" id="prv:G7070_06455"/>
<evidence type="ECO:0000256" key="1">
    <source>
        <dbReference type="ARBA" id="ARBA00000085"/>
    </source>
</evidence>
<feature type="domain" description="Histidine kinase" evidence="7">
    <location>
        <begin position="52"/>
        <end position="143"/>
    </location>
</feature>
<dbReference type="GO" id="GO:0004673">
    <property type="term" value="F:protein histidine kinase activity"/>
    <property type="evidence" value="ECO:0007669"/>
    <property type="project" value="UniProtKB-EC"/>
</dbReference>
<keyword evidence="9" id="KW-1185">Reference proteome</keyword>
<dbReference type="SMART" id="SM00387">
    <property type="entry name" value="HATPase_c"/>
    <property type="match status" value="1"/>
</dbReference>
<dbReference type="PROSITE" id="PS50109">
    <property type="entry name" value="HIS_KIN"/>
    <property type="match status" value="1"/>
</dbReference>
<comment type="catalytic activity">
    <reaction evidence="1">
        <text>ATP + protein L-histidine = ADP + protein N-phospho-L-histidine.</text>
        <dbReference type="EC" id="2.7.13.3"/>
    </reaction>
</comment>
<dbReference type="PANTHER" id="PTHR24421:SF10">
    <property type="entry name" value="NITRATE_NITRITE SENSOR PROTEIN NARQ"/>
    <property type="match status" value="1"/>
</dbReference>
<evidence type="ECO:0000256" key="3">
    <source>
        <dbReference type="ARBA" id="ARBA00022679"/>
    </source>
</evidence>
<feature type="compositionally biased region" description="Basic and acidic residues" evidence="6">
    <location>
        <begin position="145"/>
        <end position="155"/>
    </location>
</feature>
<dbReference type="Proteomes" id="UP000501058">
    <property type="component" value="Chromosome"/>
</dbReference>
<dbReference type="PANTHER" id="PTHR24421">
    <property type="entry name" value="NITRATE/NITRITE SENSOR PROTEIN NARX-RELATED"/>
    <property type="match status" value="1"/>
</dbReference>
<dbReference type="InterPro" id="IPR003594">
    <property type="entry name" value="HATPase_dom"/>
</dbReference>
<dbReference type="SUPFAM" id="SSF55874">
    <property type="entry name" value="ATPase domain of HSP90 chaperone/DNA topoisomerase II/histidine kinase"/>
    <property type="match status" value="1"/>
</dbReference>
<dbReference type="Gene3D" id="3.30.565.10">
    <property type="entry name" value="Histidine kinase-like ATPase, C-terminal domain"/>
    <property type="match status" value="1"/>
</dbReference>
<dbReference type="InterPro" id="IPR004358">
    <property type="entry name" value="Sig_transdc_His_kin-like_C"/>
</dbReference>
<organism evidence="8 9">
    <name type="scientific">Propioniciclava coleopterorum</name>
    <dbReference type="NCBI Taxonomy" id="2714937"/>
    <lineage>
        <taxon>Bacteria</taxon>
        <taxon>Bacillati</taxon>
        <taxon>Actinomycetota</taxon>
        <taxon>Actinomycetes</taxon>
        <taxon>Propionibacteriales</taxon>
        <taxon>Propionibacteriaceae</taxon>
        <taxon>Propioniciclava</taxon>
    </lineage>
</organism>
<dbReference type="InterPro" id="IPR036890">
    <property type="entry name" value="HATPase_C_sf"/>
</dbReference>
<protein>
    <recommendedName>
        <fullName evidence="2">histidine kinase</fullName>
        <ecNumber evidence="2">2.7.13.3</ecNumber>
    </recommendedName>
</protein>
<sequence length="155" mass="16997">MREAIMGLRDATRPDRSLPQHLEEYVAAFTRTSGISTDLVLDDGVRLSPDAEVQVLRVVQEALTNVRKHSGAVRATVHLSRGPRQVSVVVEDDGEGFDPRQTRPDGFGLTAMRDRAESVAGRLTIDSQPGRGTRVVVQFPTPDGLRPRLPEEMSA</sequence>
<dbReference type="InterPro" id="IPR005467">
    <property type="entry name" value="His_kinase_dom"/>
</dbReference>
<evidence type="ECO:0000313" key="9">
    <source>
        <dbReference type="Proteomes" id="UP000501058"/>
    </source>
</evidence>
<evidence type="ECO:0000313" key="8">
    <source>
        <dbReference type="EMBL" id="QIK71970.1"/>
    </source>
</evidence>
<dbReference type="EMBL" id="CP049865">
    <property type="protein sequence ID" value="QIK71970.1"/>
    <property type="molecule type" value="Genomic_DNA"/>
</dbReference>
<dbReference type="InterPro" id="IPR050482">
    <property type="entry name" value="Sensor_HK_TwoCompSys"/>
</dbReference>
<name>A0A6G7Y579_9ACTN</name>
<gene>
    <name evidence="8" type="ORF">G7070_06455</name>
</gene>